<dbReference type="EMBL" id="JAHCVJ010000010">
    <property type="protein sequence ID" value="MBT0666287.1"/>
    <property type="molecule type" value="Genomic_DNA"/>
</dbReference>
<keyword evidence="2" id="KW-1185">Reference proteome</keyword>
<dbReference type="AlphaFoldDB" id="A0AAW4L801"/>
<reference evidence="1 2" key="1">
    <citation type="submission" date="2021-05" db="EMBL/GenBank/DDBJ databases">
        <title>The draft genome of Geobacter pelophilus DSM 12255.</title>
        <authorList>
            <person name="Xu Z."/>
            <person name="Masuda Y."/>
            <person name="Itoh H."/>
            <person name="Senoo K."/>
        </authorList>
    </citation>
    <scope>NUCLEOTIDE SEQUENCE [LARGE SCALE GENOMIC DNA]</scope>
    <source>
        <strain evidence="1 2">DSM 12255</strain>
    </source>
</reference>
<gene>
    <name evidence="1" type="ORF">KI809_18405</name>
</gene>
<dbReference type="RefSeq" id="WP_214173061.1">
    <property type="nucleotide sequence ID" value="NZ_JAHCVJ010000010.1"/>
</dbReference>
<name>A0AAW4L801_9BACT</name>
<evidence type="ECO:0000313" key="2">
    <source>
        <dbReference type="Proteomes" id="UP000811899"/>
    </source>
</evidence>
<evidence type="ECO:0000313" key="1">
    <source>
        <dbReference type="EMBL" id="MBT0666287.1"/>
    </source>
</evidence>
<sequence>MRKLLGYVESWQRMNLAPLIKGLEAPAPKSIGSILASYPKRFRAELQAVVESMIDLAATAGSNGIKQLPEVATGMTTQELIDWLVAQHYDALHNIHQESTPINLRADLEFIATQIVGKVSKGFEESVDGLIARSKATQEVSSAQA</sequence>
<accession>A0AAW4L801</accession>
<protein>
    <submittedName>
        <fullName evidence="1">Uncharacterized protein</fullName>
    </submittedName>
</protein>
<organism evidence="1 2">
    <name type="scientific">Geoanaerobacter pelophilus</name>
    <dbReference type="NCBI Taxonomy" id="60036"/>
    <lineage>
        <taxon>Bacteria</taxon>
        <taxon>Pseudomonadati</taxon>
        <taxon>Thermodesulfobacteriota</taxon>
        <taxon>Desulfuromonadia</taxon>
        <taxon>Geobacterales</taxon>
        <taxon>Geobacteraceae</taxon>
        <taxon>Geoanaerobacter</taxon>
    </lineage>
</organism>
<comment type="caution">
    <text evidence="1">The sequence shown here is derived from an EMBL/GenBank/DDBJ whole genome shotgun (WGS) entry which is preliminary data.</text>
</comment>
<proteinExistence type="predicted"/>
<dbReference type="Proteomes" id="UP000811899">
    <property type="component" value="Unassembled WGS sequence"/>
</dbReference>